<reference evidence="2 3" key="1">
    <citation type="journal article" date="2016" name="Mol. Biol. Evol.">
        <title>Comparative Genomics of Early-Diverging Mushroom-Forming Fungi Provides Insights into the Origins of Lignocellulose Decay Capabilities.</title>
        <authorList>
            <person name="Nagy L.G."/>
            <person name="Riley R."/>
            <person name="Tritt A."/>
            <person name="Adam C."/>
            <person name="Daum C."/>
            <person name="Floudas D."/>
            <person name="Sun H."/>
            <person name="Yadav J.S."/>
            <person name="Pangilinan J."/>
            <person name="Larsson K.H."/>
            <person name="Matsuura K."/>
            <person name="Barry K."/>
            <person name="Labutti K."/>
            <person name="Kuo R."/>
            <person name="Ohm R.A."/>
            <person name="Bhattacharya S.S."/>
            <person name="Shirouzu T."/>
            <person name="Yoshinaga Y."/>
            <person name="Martin F.M."/>
            <person name="Grigoriev I.V."/>
            <person name="Hibbett D.S."/>
        </authorList>
    </citation>
    <scope>NUCLEOTIDE SEQUENCE [LARGE SCALE GENOMIC DNA]</scope>
    <source>
        <strain evidence="2 3">HHB12029</strain>
    </source>
</reference>
<dbReference type="OrthoDB" id="3349377at2759"/>
<feature type="transmembrane region" description="Helical" evidence="1">
    <location>
        <begin position="206"/>
        <end position="230"/>
    </location>
</feature>
<feature type="transmembrane region" description="Helical" evidence="1">
    <location>
        <begin position="46"/>
        <end position="63"/>
    </location>
</feature>
<keyword evidence="1" id="KW-0472">Membrane</keyword>
<gene>
    <name evidence="2" type="ORF">EXIGLDRAFT_777177</name>
</gene>
<dbReference type="EMBL" id="KV426253">
    <property type="protein sequence ID" value="KZV83835.1"/>
    <property type="molecule type" value="Genomic_DNA"/>
</dbReference>
<name>A0A165D5N1_EXIGL</name>
<feature type="transmembrane region" description="Helical" evidence="1">
    <location>
        <begin position="75"/>
        <end position="97"/>
    </location>
</feature>
<organism evidence="2 3">
    <name type="scientific">Exidia glandulosa HHB12029</name>
    <dbReference type="NCBI Taxonomy" id="1314781"/>
    <lineage>
        <taxon>Eukaryota</taxon>
        <taxon>Fungi</taxon>
        <taxon>Dikarya</taxon>
        <taxon>Basidiomycota</taxon>
        <taxon>Agaricomycotina</taxon>
        <taxon>Agaricomycetes</taxon>
        <taxon>Auriculariales</taxon>
        <taxon>Exidiaceae</taxon>
        <taxon>Exidia</taxon>
    </lineage>
</organism>
<accession>A0A165D5N1</accession>
<keyword evidence="1" id="KW-1133">Transmembrane helix</keyword>
<dbReference type="AlphaFoldDB" id="A0A165D5N1"/>
<evidence type="ECO:0000313" key="3">
    <source>
        <dbReference type="Proteomes" id="UP000077266"/>
    </source>
</evidence>
<sequence length="387" mass="43493">MIGTVDTARSIHANYPSASYHTWQDHRLIHDLKECNIFFVLIRDSLGYFVFVSSALAAAIVMFSTAPENALWTDLLIDTFGAIGGTRLIFSMVELIWRRPWKASAYLFLSLRYTTFALMFFNTYAMSETLPTEVCCDAFERLIHHLTNSRSGTLNSTCVSEAHRNASHRRNARTWIRTILMIAIIAIVEVILQLRVYVMYMRSRKILVTNLVVFLGVIAVVGGLFSQFGGRIKYLPYSPECGYCTIYPRGLGYCFIPPLVYEAYLAFLMVRKSWQDRRLLPQLDGRDIFCILIRDSLIYFIMVSIALATAIFMFSFAPEKALWADLLVDTFGAVGGTRLIFSMLGAVHTQPSHATSEAVSGSVAISIAFPSHHRGTVRGLRGMANAV</sequence>
<dbReference type="InParanoid" id="A0A165D5N1"/>
<keyword evidence="1" id="KW-0812">Transmembrane</keyword>
<feature type="transmembrane region" description="Helical" evidence="1">
    <location>
        <begin position="250"/>
        <end position="270"/>
    </location>
</feature>
<keyword evidence="3" id="KW-1185">Reference proteome</keyword>
<evidence type="ECO:0000313" key="2">
    <source>
        <dbReference type="EMBL" id="KZV83835.1"/>
    </source>
</evidence>
<protein>
    <submittedName>
        <fullName evidence="2">Uncharacterized protein</fullName>
    </submittedName>
</protein>
<feature type="transmembrane region" description="Helical" evidence="1">
    <location>
        <begin position="296"/>
        <end position="316"/>
    </location>
</feature>
<feature type="transmembrane region" description="Helical" evidence="1">
    <location>
        <begin position="104"/>
        <end position="124"/>
    </location>
</feature>
<proteinExistence type="predicted"/>
<dbReference type="Proteomes" id="UP000077266">
    <property type="component" value="Unassembled WGS sequence"/>
</dbReference>
<feature type="transmembrane region" description="Helical" evidence="1">
    <location>
        <begin position="175"/>
        <end position="194"/>
    </location>
</feature>
<evidence type="ECO:0000256" key="1">
    <source>
        <dbReference type="SAM" id="Phobius"/>
    </source>
</evidence>